<sequence>MIRRHPSPRPVPVPRLRNVEGTHYSIDLTMSGDTVRALHDSGFKLFMFKAVESAMGGGRPTVWASTANYSPDTSLNWVEKYYAYASMHAIENGVDFTGSDHSQIDLGQVLEVEENAVVSVSNQGGTAGAVTIHNRTKTRFSCGLSQPNPLGSTKPPTPICAFPLFGSSRDLITPVEKVALVFATSPHNDGTVIESAIGPAVLVDLTGTGHADLSYDADSGWSWAGNVATNIPDDAFVETLVAPPELQGGGLRSPGSGDPANSISVYQSLTGANTPRTLLAHSNAGDVTPSTVSASLTPVSGAPVIRQDGEYYLSYTFQSSRVTELWKVRCTRTGDSTTPYQFAKVSKITP</sequence>
<organism evidence="1 2">
    <name type="scientific">Streptomyces glaucosporus</name>
    <dbReference type="NCBI Taxonomy" id="284044"/>
    <lineage>
        <taxon>Bacteria</taxon>
        <taxon>Bacillati</taxon>
        <taxon>Actinomycetota</taxon>
        <taxon>Actinomycetes</taxon>
        <taxon>Kitasatosporales</taxon>
        <taxon>Streptomycetaceae</taxon>
        <taxon>Streptomyces</taxon>
    </lineage>
</organism>
<reference evidence="2" key="1">
    <citation type="journal article" date="2019" name="Int. J. Syst. Evol. Microbiol.">
        <title>The Global Catalogue of Microorganisms (GCM) 10K type strain sequencing project: providing services to taxonomists for standard genome sequencing and annotation.</title>
        <authorList>
            <consortium name="The Broad Institute Genomics Platform"/>
            <consortium name="The Broad Institute Genome Sequencing Center for Infectious Disease"/>
            <person name="Wu L."/>
            <person name="Ma J."/>
        </authorList>
    </citation>
    <scope>NUCLEOTIDE SEQUENCE [LARGE SCALE GENOMIC DNA]</scope>
    <source>
        <strain evidence="2">JCM 6921</strain>
    </source>
</reference>
<dbReference type="Proteomes" id="UP001500058">
    <property type="component" value="Unassembled WGS sequence"/>
</dbReference>
<keyword evidence="2" id="KW-1185">Reference proteome</keyword>
<name>A0ABP5V7J8_9ACTN</name>
<gene>
    <name evidence="1" type="ORF">GCM10010420_21890</name>
</gene>
<dbReference type="EMBL" id="BAAATJ010000007">
    <property type="protein sequence ID" value="GAA2395950.1"/>
    <property type="molecule type" value="Genomic_DNA"/>
</dbReference>
<dbReference type="RefSeq" id="WP_344630730.1">
    <property type="nucleotide sequence ID" value="NZ_BAAATJ010000007.1"/>
</dbReference>
<protein>
    <submittedName>
        <fullName evidence="1">Uncharacterized protein</fullName>
    </submittedName>
</protein>
<evidence type="ECO:0000313" key="2">
    <source>
        <dbReference type="Proteomes" id="UP001500058"/>
    </source>
</evidence>
<evidence type="ECO:0000313" key="1">
    <source>
        <dbReference type="EMBL" id="GAA2395950.1"/>
    </source>
</evidence>
<proteinExistence type="predicted"/>
<accession>A0ABP5V7J8</accession>
<comment type="caution">
    <text evidence="1">The sequence shown here is derived from an EMBL/GenBank/DDBJ whole genome shotgun (WGS) entry which is preliminary data.</text>
</comment>